<gene>
    <name evidence="1" type="ORF">LCGC14_0474330</name>
</gene>
<evidence type="ECO:0000313" key="1">
    <source>
        <dbReference type="EMBL" id="KKN66143.1"/>
    </source>
</evidence>
<accession>A0A0F9VJW7</accession>
<dbReference type="EMBL" id="LAZR01000509">
    <property type="protein sequence ID" value="KKN66143.1"/>
    <property type="molecule type" value="Genomic_DNA"/>
</dbReference>
<dbReference type="AlphaFoldDB" id="A0A0F9VJW7"/>
<reference evidence="1" key="1">
    <citation type="journal article" date="2015" name="Nature">
        <title>Complex archaea that bridge the gap between prokaryotes and eukaryotes.</title>
        <authorList>
            <person name="Spang A."/>
            <person name="Saw J.H."/>
            <person name="Jorgensen S.L."/>
            <person name="Zaremba-Niedzwiedzka K."/>
            <person name="Martijn J."/>
            <person name="Lind A.E."/>
            <person name="van Eijk R."/>
            <person name="Schleper C."/>
            <person name="Guy L."/>
            <person name="Ettema T.J."/>
        </authorList>
    </citation>
    <scope>NUCLEOTIDE SEQUENCE</scope>
</reference>
<proteinExistence type="predicted"/>
<protein>
    <submittedName>
        <fullName evidence="1">Uncharacterized protein</fullName>
    </submittedName>
</protein>
<organism evidence="1">
    <name type="scientific">marine sediment metagenome</name>
    <dbReference type="NCBI Taxonomy" id="412755"/>
    <lineage>
        <taxon>unclassified sequences</taxon>
        <taxon>metagenomes</taxon>
        <taxon>ecological metagenomes</taxon>
    </lineage>
</organism>
<sequence length="84" mass="9179">MVKIRLLDDEEVDKSEAFLDLVKHKSGFAIVLEDGDGDTVPAPFVLFLEPNSEGKLTLSLAASPREDFIVRDATTNAILVNPSH</sequence>
<name>A0A0F9VJW7_9ZZZZ</name>
<comment type="caution">
    <text evidence="1">The sequence shown here is derived from an EMBL/GenBank/DDBJ whole genome shotgun (WGS) entry which is preliminary data.</text>
</comment>